<evidence type="ECO:0000313" key="11">
    <source>
        <dbReference type="Proteomes" id="UP000244090"/>
    </source>
</evidence>
<feature type="binding site" evidence="9">
    <location>
        <position position="9"/>
    </location>
    <ligand>
        <name>Zn(2+)</name>
        <dbReference type="ChEBI" id="CHEBI:29105"/>
    </ligand>
</feature>
<comment type="catalytic activity">
    <reaction evidence="6">
        <text>Hydrolysis of alkylated DNA, releasing 3-methyladenine.</text>
        <dbReference type="EC" id="3.2.2.20"/>
    </reaction>
</comment>
<dbReference type="Pfam" id="PF03352">
    <property type="entry name" value="Adenine_glyco"/>
    <property type="match status" value="1"/>
</dbReference>
<dbReference type="PANTHER" id="PTHR30037:SF4">
    <property type="entry name" value="DNA-3-METHYLADENINE GLYCOSYLASE I"/>
    <property type="match status" value="1"/>
</dbReference>
<keyword evidence="11" id="KW-1185">Reference proteome</keyword>
<feature type="binding site" evidence="9">
    <location>
        <position position="180"/>
    </location>
    <ligand>
        <name>Zn(2+)</name>
        <dbReference type="ChEBI" id="CHEBI:29105"/>
    </ligand>
</feature>
<comment type="caution">
    <text evidence="10">The sequence shown here is derived from an EMBL/GenBank/DDBJ whole genome shotgun (WGS) entry which is preliminary data.</text>
</comment>
<sequence length="194" mass="22692">MNSNDKKRCTWCGNDPLYVAYHDEEWGVPVYDDDRLFEFLILETFQAGLSWITILRKRENFRKAFDNFDYKKIAKYGDEKFEILLNDKGIIRNKLKIKATITNAQAFMNVQEEFGSFSKYIWQFTDGKPIQNAFKTSKEVPATTEISDALSKDLKKRGFKFVGSTVIYAHMQATGMVNDHTTDCFRYEELKNLK</sequence>
<dbReference type="RefSeq" id="WP_108116454.1">
    <property type="nucleotide sequence ID" value="NZ_QBKT01000010.1"/>
</dbReference>
<evidence type="ECO:0000256" key="7">
    <source>
        <dbReference type="ARBA" id="ARBA00057608"/>
    </source>
</evidence>
<dbReference type="SUPFAM" id="SSF48150">
    <property type="entry name" value="DNA-glycosylase"/>
    <property type="match status" value="1"/>
</dbReference>
<dbReference type="PANTHER" id="PTHR30037">
    <property type="entry name" value="DNA-3-METHYLADENINE GLYCOSYLASE 1"/>
    <property type="match status" value="1"/>
</dbReference>
<dbReference type="GO" id="GO:0006284">
    <property type="term" value="P:base-excision repair"/>
    <property type="evidence" value="ECO:0007669"/>
    <property type="project" value="InterPro"/>
</dbReference>
<feature type="binding site" evidence="9">
    <location>
        <position position="22"/>
    </location>
    <ligand>
        <name>Zn(2+)</name>
        <dbReference type="ChEBI" id="CHEBI:29105"/>
    </ligand>
</feature>
<dbReference type="Proteomes" id="UP000244090">
    <property type="component" value="Unassembled WGS sequence"/>
</dbReference>
<organism evidence="10 11">
    <name type="scientific">Kordia periserrulae</name>
    <dbReference type="NCBI Taxonomy" id="701523"/>
    <lineage>
        <taxon>Bacteria</taxon>
        <taxon>Pseudomonadati</taxon>
        <taxon>Bacteroidota</taxon>
        <taxon>Flavobacteriia</taxon>
        <taxon>Flavobacteriales</taxon>
        <taxon>Flavobacteriaceae</taxon>
        <taxon>Kordia</taxon>
    </lineage>
</organism>
<evidence type="ECO:0000256" key="5">
    <source>
        <dbReference type="ARBA" id="ARBA00023204"/>
    </source>
</evidence>
<dbReference type="InterPro" id="IPR052891">
    <property type="entry name" value="DNA-3mA_glycosylase"/>
</dbReference>
<dbReference type="InterPro" id="IPR011257">
    <property type="entry name" value="DNA_glycosylase"/>
</dbReference>
<evidence type="ECO:0000313" key="10">
    <source>
        <dbReference type="EMBL" id="PTX59296.1"/>
    </source>
</evidence>
<dbReference type="FunFam" id="1.10.340.30:FF:000009">
    <property type="entry name" value="DNA-3-methyladenine glycosylase I"/>
    <property type="match status" value="1"/>
</dbReference>
<dbReference type="OrthoDB" id="9807664at2"/>
<reference evidence="10 11" key="1">
    <citation type="submission" date="2018-04" db="EMBL/GenBank/DDBJ databases">
        <title>Genomic Encyclopedia of Archaeal and Bacterial Type Strains, Phase II (KMG-II): from individual species to whole genera.</title>
        <authorList>
            <person name="Goeker M."/>
        </authorList>
    </citation>
    <scope>NUCLEOTIDE SEQUENCE [LARGE SCALE GENOMIC DNA]</scope>
    <source>
        <strain evidence="10 11">DSM 25731</strain>
    </source>
</reference>
<comment type="function">
    <text evidence="7">Hydrolysis of the deoxyribose N-glycosidic bond to excise 3-methyladenine from the damaged DNA polymer formed by alkylation lesions.</text>
</comment>
<keyword evidence="2" id="KW-0227">DNA damage</keyword>
<proteinExistence type="predicted"/>
<keyword evidence="1 9" id="KW-0479">Metal-binding</keyword>
<keyword evidence="3" id="KW-0378">Hydrolase</keyword>
<dbReference type="EMBL" id="QBKT01000010">
    <property type="protein sequence ID" value="PTX59296.1"/>
    <property type="molecule type" value="Genomic_DNA"/>
</dbReference>
<keyword evidence="4 9" id="KW-0862">Zinc</keyword>
<dbReference type="Gene3D" id="1.10.340.30">
    <property type="entry name" value="Hypothetical protein, domain 2"/>
    <property type="match status" value="1"/>
</dbReference>
<evidence type="ECO:0000256" key="1">
    <source>
        <dbReference type="ARBA" id="ARBA00022723"/>
    </source>
</evidence>
<evidence type="ECO:0000256" key="4">
    <source>
        <dbReference type="ARBA" id="ARBA00022833"/>
    </source>
</evidence>
<dbReference type="InterPro" id="IPR004597">
    <property type="entry name" value="Tag"/>
</dbReference>
<protein>
    <recommendedName>
        <fullName evidence="8">DNA-3-methyladenine glycosylase I</fullName>
        <ecNumber evidence="8">3.2.2.20</ecNumber>
    </recommendedName>
</protein>
<dbReference type="GO" id="GO:0008725">
    <property type="term" value="F:DNA-3-methyladenine glycosylase activity"/>
    <property type="evidence" value="ECO:0007669"/>
    <property type="project" value="UniProtKB-EC"/>
</dbReference>
<keyword evidence="5" id="KW-0234">DNA repair</keyword>
<dbReference type="InterPro" id="IPR005019">
    <property type="entry name" value="Adenine_glyco"/>
</dbReference>
<evidence type="ECO:0000256" key="9">
    <source>
        <dbReference type="PIRSR" id="PIRSR604597-1"/>
    </source>
</evidence>
<accession>A0A2T6BTD3</accession>
<dbReference type="GO" id="GO:0046872">
    <property type="term" value="F:metal ion binding"/>
    <property type="evidence" value="ECO:0007669"/>
    <property type="project" value="UniProtKB-KW"/>
</dbReference>
<evidence type="ECO:0000256" key="6">
    <source>
        <dbReference type="ARBA" id="ARBA00052558"/>
    </source>
</evidence>
<evidence type="ECO:0000256" key="2">
    <source>
        <dbReference type="ARBA" id="ARBA00022763"/>
    </source>
</evidence>
<dbReference type="EC" id="3.2.2.20" evidence="8"/>
<gene>
    <name evidence="10" type="ORF">C8N46_110133</name>
</gene>
<evidence type="ECO:0000256" key="3">
    <source>
        <dbReference type="ARBA" id="ARBA00022801"/>
    </source>
</evidence>
<name>A0A2T6BTD3_9FLAO</name>
<dbReference type="NCBIfam" id="TIGR00624">
    <property type="entry name" value="tag"/>
    <property type="match status" value="1"/>
</dbReference>
<dbReference type="AlphaFoldDB" id="A0A2T6BTD3"/>
<feature type="binding site" evidence="9">
    <location>
        <position position="184"/>
    </location>
    <ligand>
        <name>Zn(2+)</name>
        <dbReference type="ChEBI" id="CHEBI:29105"/>
    </ligand>
</feature>
<evidence type="ECO:0000256" key="8">
    <source>
        <dbReference type="ARBA" id="ARBA00066766"/>
    </source>
</evidence>